<dbReference type="Proteomes" id="UP000008555">
    <property type="component" value="Chromosome"/>
</dbReference>
<dbReference type="GO" id="GO:0005737">
    <property type="term" value="C:cytoplasm"/>
    <property type="evidence" value="ECO:0007669"/>
    <property type="project" value="UniProtKB-SubCell"/>
</dbReference>
<keyword evidence="1 8" id="KW-0963">Cytoplasm</keyword>
<feature type="binding site" evidence="8">
    <location>
        <position position="112"/>
    </location>
    <ligand>
        <name>Fe cation</name>
        <dbReference type="ChEBI" id="CHEBI:24875"/>
    </ligand>
</feature>
<comment type="catalytic activity">
    <reaction evidence="7 8">
        <text>L-threonylcarbamoyladenylate + adenosine(37) in tRNA = N(6)-L-threonylcarbamoyladenosine(37) in tRNA + AMP + H(+)</text>
        <dbReference type="Rhea" id="RHEA:37059"/>
        <dbReference type="Rhea" id="RHEA-COMP:10162"/>
        <dbReference type="Rhea" id="RHEA-COMP:10163"/>
        <dbReference type="ChEBI" id="CHEBI:15378"/>
        <dbReference type="ChEBI" id="CHEBI:73682"/>
        <dbReference type="ChEBI" id="CHEBI:74411"/>
        <dbReference type="ChEBI" id="CHEBI:74418"/>
        <dbReference type="ChEBI" id="CHEBI:456215"/>
        <dbReference type="EC" id="2.3.1.234"/>
    </reaction>
</comment>
<evidence type="ECO:0000256" key="5">
    <source>
        <dbReference type="ARBA" id="ARBA00023004"/>
    </source>
</evidence>
<evidence type="ECO:0000256" key="2">
    <source>
        <dbReference type="ARBA" id="ARBA00022679"/>
    </source>
</evidence>
<keyword evidence="2 8" id="KW-0808">Transferase</keyword>
<feature type="binding site" evidence="8">
    <location>
        <position position="181"/>
    </location>
    <ligand>
        <name>substrate</name>
    </ligand>
</feature>
<evidence type="ECO:0000256" key="4">
    <source>
        <dbReference type="ARBA" id="ARBA00022723"/>
    </source>
</evidence>
<evidence type="ECO:0000256" key="7">
    <source>
        <dbReference type="ARBA" id="ARBA00048117"/>
    </source>
</evidence>
<dbReference type="Pfam" id="PF00814">
    <property type="entry name" value="TsaD"/>
    <property type="match status" value="1"/>
</dbReference>
<feature type="binding site" evidence="8">
    <location>
        <position position="116"/>
    </location>
    <ligand>
        <name>Fe cation</name>
        <dbReference type="ChEBI" id="CHEBI:24875"/>
    </ligand>
</feature>
<dbReference type="GO" id="GO:0005506">
    <property type="term" value="F:iron ion binding"/>
    <property type="evidence" value="ECO:0007669"/>
    <property type="project" value="UniProtKB-UniRule"/>
</dbReference>
<keyword evidence="4 8" id="KW-0479">Metal-binding</keyword>
<dbReference type="InterPro" id="IPR000905">
    <property type="entry name" value="Gcp-like_dom"/>
</dbReference>
<dbReference type="RefSeq" id="WP_011997036.1">
    <property type="nucleotide sequence ID" value="NC_009727.1"/>
</dbReference>
<dbReference type="PRINTS" id="PR00789">
    <property type="entry name" value="OSIALOPTASE"/>
</dbReference>
<name>A9KFT8_COXBN</name>
<dbReference type="PANTHER" id="PTHR11735:SF6">
    <property type="entry name" value="TRNA N6-ADENOSINE THREONYLCARBAMOYLTRANSFERASE, MITOCHONDRIAL"/>
    <property type="match status" value="1"/>
</dbReference>
<comment type="caution">
    <text evidence="8">Lacks conserved residue(s) required for the propagation of feature annotation.</text>
</comment>
<comment type="subcellular location">
    <subcellularLocation>
        <location evidence="8">Cytoplasm</location>
    </subcellularLocation>
</comment>
<dbReference type="FunFam" id="3.30.420.40:FF:000031">
    <property type="entry name" value="tRNA N6-adenosine threonylcarbamoyltransferase"/>
    <property type="match status" value="1"/>
</dbReference>
<dbReference type="InterPro" id="IPR017861">
    <property type="entry name" value="KAE1/TsaD"/>
</dbReference>
<dbReference type="HOGENOM" id="CLU_023208_0_0_6"/>
<keyword evidence="6 8" id="KW-0012">Acyltransferase</keyword>
<feature type="binding site" evidence="8">
    <location>
        <begin position="135"/>
        <end position="139"/>
    </location>
    <ligand>
        <name>substrate</name>
    </ligand>
</feature>
<keyword evidence="10" id="KW-0378">Hydrolase</keyword>
<evidence type="ECO:0000256" key="8">
    <source>
        <dbReference type="HAMAP-Rule" id="MF_01445"/>
    </source>
</evidence>
<comment type="cofactor">
    <cofactor evidence="8">
        <name>Fe(2+)</name>
        <dbReference type="ChEBI" id="CHEBI:29033"/>
    </cofactor>
    <text evidence="8">Binds 1 Fe(2+) ion per subunit.</text>
</comment>
<dbReference type="PROSITE" id="PS01016">
    <property type="entry name" value="GLYCOPROTEASE"/>
    <property type="match status" value="1"/>
</dbReference>
<sequence>MKCVLGVETSCDETAVALYDGERGLLAHRVYSQIAIHTEYGGVVPELASRDHIRKILPLIKAALDDAALSKENIDGIAYTKGPGLIGALMVGASVAKSLAYAWRVPVVGVHHMEAHLMAVQLEESRPAYPFIALLVSGGHTMLVHVEQPGRYKILGESVDDAAGEAFDKTAKLLGLPYPGGPALARLAEQGEPKRFIFPRPMVNQPHLNFSFSGLKTHAVNCFKQYGGEEQTRADIACAFENAVVDTLIIKCLRALEKTGINTLVLVGGVAANKKLRERLGQVAVKRAAQIYYPRQEFCTDNGAMVAYTGWLRLNAGEKEDKTIRVKPRWSMAELNIIN</sequence>
<evidence type="ECO:0000313" key="10">
    <source>
        <dbReference type="EMBL" id="ABS77632.1"/>
    </source>
</evidence>
<reference evidence="10 11" key="1">
    <citation type="journal article" date="2009" name="Infect. Immun.">
        <title>Comparative genomics reveal extensive transposon-mediated genomic plasticity and diversity among potential effector proteins within the genus Coxiella.</title>
        <authorList>
            <person name="Beare P.A."/>
            <person name="Unsworth N."/>
            <person name="Andoh M."/>
            <person name="Voth D.E."/>
            <person name="Omsland A."/>
            <person name="Gilk S.D."/>
            <person name="Williams K.P."/>
            <person name="Sobral B.W."/>
            <person name="Kupko J.J.III."/>
            <person name="Porcella S.F."/>
            <person name="Samuel J.E."/>
            <person name="Heinzen R.A."/>
        </authorList>
    </citation>
    <scope>NUCLEOTIDE SEQUENCE [LARGE SCALE GENOMIC DNA]</scope>
    <source>
        <strain evidence="10 11">Dugway 5J108-111</strain>
    </source>
</reference>
<dbReference type="InterPro" id="IPR017860">
    <property type="entry name" value="Peptidase_M22_CS"/>
</dbReference>
<dbReference type="GO" id="GO:0061711">
    <property type="term" value="F:tRNA N(6)-L-threonylcarbamoyladenine synthase activity"/>
    <property type="evidence" value="ECO:0007669"/>
    <property type="project" value="UniProtKB-EC"/>
</dbReference>
<dbReference type="AlphaFoldDB" id="A9KFT8"/>
<gene>
    <name evidence="8" type="primary">tsaD</name>
    <name evidence="10" type="synonym">gcp</name>
    <name evidence="10" type="ordered locus">CBUD_1324</name>
</gene>
<dbReference type="InterPro" id="IPR022450">
    <property type="entry name" value="TsaD"/>
</dbReference>
<dbReference type="NCBIfam" id="TIGR00329">
    <property type="entry name" value="gcp_kae1"/>
    <property type="match status" value="1"/>
</dbReference>
<dbReference type="EC" id="2.3.1.234" evidence="8"/>
<evidence type="ECO:0000313" key="11">
    <source>
        <dbReference type="Proteomes" id="UP000008555"/>
    </source>
</evidence>
<keyword evidence="5 8" id="KW-0408">Iron</keyword>
<dbReference type="GO" id="GO:0002949">
    <property type="term" value="P:tRNA threonylcarbamoyladenosine modification"/>
    <property type="evidence" value="ECO:0007669"/>
    <property type="project" value="UniProtKB-UniRule"/>
</dbReference>
<feature type="domain" description="Gcp-like" evidence="9">
    <location>
        <begin position="25"/>
        <end position="308"/>
    </location>
</feature>
<protein>
    <recommendedName>
        <fullName evidence="8">tRNA N6-adenosine threonylcarbamoyltransferase</fullName>
        <ecNumber evidence="8">2.3.1.234</ecNumber>
    </recommendedName>
    <alternativeName>
        <fullName evidence="8">N6-L-threonylcarbamoyladenine synthase</fullName>
        <shortName evidence="8">t(6)A synthase</shortName>
    </alternativeName>
    <alternativeName>
        <fullName evidence="8">t(6)A37 threonylcarbamoyladenosine biosynthesis protein TsaD</fullName>
    </alternativeName>
    <alternativeName>
        <fullName evidence="8">tRNA threonylcarbamoyladenosine biosynthesis protein TsaD</fullName>
    </alternativeName>
</protein>
<dbReference type="GO" id="GO:0016787">
    <property type="term" value="F:hydrolase activity"/>
    <property type="evidence" value="ECO:0007669"/>
    <property type="project" value="UniProtKB-KW"/>
</dbReference>
<feature type="binding site" evidence="8">
    <location>
        <position position="168"/>
    </location>
    <ligand>
        <name>substrate</name>
    </ligand>
</feature>
<evidence type="ECO:0000259" key="9">
    <source>
        <dbReference type="Pfam" id="PF00814"/>
    </source>
</evidence>
<dbReference type="KEGG" id="cbd:CBUD_1324"/>
<organism evidence="10 11">
    <name type="scientific">Coxiella burnetii (strain Dugway 5J108-111)</name>
    <dbReference type="NCBI Taxonomy" id="434922"/>
    <lineage>
        <taxon>Bacteria</taxon>
        <taxon>Pseudomonadati</taxon>
        <taxon>Pseudomonadota</taxon>
        <taxon>Gammaproteobacteria</taxon>
        <taxon>Legionellales</taxon>
        <taxon>Coxiellaceae</taxon>
        <taxon>Coxiella</taxon>
    </lineage>
</organism>
<proteinExistence type="inferred from homology"/>
<comment type="similarity">
    <text evidence="8">Belongs to the KAE1 / TsaD family.</text>
</comment>
<keyword evidence="3 8" id="KW-0819">tRNA processing</keyword>
<evidence type="ECO:0000256" key="1">
    <source>
        <dbReference type="ARBA" id="ARBA00022490"/>
    </source>
</evidence>
<dbReference type="HAMAP" id="MF_01445">
    <property type="entry name" value="TsaD"/>
    <property type="match status" value="1"/>
</dbReference>
<accession>A9KFT8</accession>
<dbReference type="CDD" id="cd24133">
    <property type="entry name" value="ASKHA_NBD_TsaD_bac"/>
    <property type="match status" value="1"/>
</dbReference>
<feature type="binding site" evidence="8">
    <location>
        <position position="273"/>
    </location>
    <ligand>
        <name>substrate</name>
    </ligand>
</feature>
<dbReference type="SUPFAM" id="SSF53067">
    <property type="entry name" value="Actin-like ATPase domain"/>
    <property type="match status" value="2"/>
</dbReference>
<evidence type="ECO:0000256" key="6">
    <source>
        <dbReference type="ARBA" id="ARBA00023315"/>
    </source>
</evidence>
<feature type="binding site" evidence="8">
    <location>
        <position position="301"/>
    </location>
    <ligand>
        <name>Fe cation</name>
        <dbReference type="ChEBI" id="CHEBI:24875"/>
    </ligand>
</feature>
<dbReference type="NCBIfam" id="TIGR03723">
    <property type="entry name" value="T6A_TsaD_YgjD"/>
    <property type="match status" value="1"/>
</dbReference>
<dbReference type="Gene3D" id="3.30.420.40">
    <property type="match status" value="2"/>
</dbReference>
<dbReference type="InterPro" id="IPR043129">
    <property type="entry name" value="ATPase_NBD"/>
</dbReference>
<dbReference type="EMBL" id="CP000733">
    <property type="protein sequence ID" value="ABS77632.1"/>
    <property type="molecule type" value="Genomic_DNA"/>
</dbReference>
<comment type="function">
    <text evidence="8">Required for the formation of a threonylcarbamoyl group on adenosine at position 37 (t(6)A37) in tRNAs that read codons beginning with adenine. Is involved in the transfer of the threonylcarbamoyl moiety of threonylcarbamoyl-AMP (TC-AMP) to the N6 group of A37, together with TsaE and TsaB. TsaD likely plays a direct catalytic role in this reaction.</text>
</comment>
<dbReference type="PANTHER" id="PTHR11735">
    <property type="entry name" value="TRNA N6-ADENOSINE THREONYLCARBAMOYLTRANSFERASE"/>
    <property type="match status" value="1"/>
</dbReference>
<evidence type="ECO:0000256" key="3">
    <source>
        <dbReference type="ARBA" id="ARBA00022694"/>
    </source>
</evidence>